<sequence>MCKVKLNICLLSSNREMILHWILAPFGIPRIQDCQVLVTPGAVSHIETPKQFTQTVE</sequence>
<evidence type="ECO:0000313" key="1">
    <source>
        <dbReference type="EMBL" id="CEK56651.1"/>
    </source>
</evidence>
<gene>
    <name evidence="1" type="primary">ORF28182</name>
</gene>
<organism evidence="1">
    <name type="scientific">Arion vulgaris</name>
    <dbReference type="NCBI Taxonomy" id="1028688"/>
    <lineage>
        <taxon>Eukaryota</taxon>
        <taxon>Metazoa</taxon>
        <taxon>Spiralia</taxon>
        <taxon>Lophotrochozoa</taxon>
        <taxon>Mollusca</taxon>
        <taxon>Gastropoda</taxon>
        <taxon>Heterobranchia</taxon>
        <taxon>Euthyneura</taxon>
        <taxon>Panpulmonata</taxon>
        <taxon>Eupulmonata</taxon>
        <taxon>Stylommatophora</taxon>
        <taxon>Helicina</taxon>
        <taxon>Arionoidea</taxon>
        <taxon>Arionidae</taxon>
        <taxon>Arion</taxon>
    </lineage>
</organism>
<dbReference type="EMBL" id="HACG01009786">
    <property type="protein sequence ID" value="CEK56651.1"/>
    <property type="molecule type" value="Transcribed_RNA"/>
</dbReference>
<accession>A0A0B6YLI3</accession>
<dbReference type="AlphaFoldDB" id="A0A0B6YLI3"/>
<reference evidence="1" key="1">
    <citation type="submission" date="2014-12" db="EMBL/GenBank/DDBJ databases">
        <title>Insight into the proteome of Arion vulgaris.</title>
        <authorList>
            <person name="Aradska J."/>
            <person name="Bulat T."/>
            <person name="Smidak R."/>
            <person name="Sarate P."/>
            <person name="Gangsoo J."/>
            <person name="Sialana F."/>
            <person name="Bilban M."/>
            <person name="Lubec G."/>
        </authorList>
    </citation>
    <scope>NUCLEOTIDE SEQUENCE</scope>
    <source>
        <tissue evidence="1">Skin</tissue>
    </source>
</reference>
<protein>
    <submittedName>
        <fullName evidence="1">Uncharacterized protein</fullName>
    </submittedName>
</protein>
<proteinExistence type="predicted"/>
<name>A0A0B6YLI3_9EUPU</name>